<accession>A0A8K0UYT9</accession>
<dbReference type="InterPro" id="IPR006179">
    <property type="entry name" value="5_nucleotidase/apyrase"/>
</dbReference>
<dbReference type="InterPro" id="IPR029052">
    <property type="entry name" value="Metallo-depent_PP-like"/>
</dbReference>
<evidence type="ECO:0000256" key="1">
    <source>
        <dbReference type="ARBA" id="ARBA00006654"/>
    </source>
</evidence>
<evidence type="ECO:0000256" key="3">
    <source>
        <dbReference type="RuleBase" id="RU362119"/>
    </source>
</evidence>
<dbReference type="GO" id="GO:0016787">
    <property type="term" value="F:hydrolase activity"/>
    <property type="evidence" value="ECO:0007669"/>
    <property type="project" value="UniProtKB-KW"/>
</dbReference>
<dbReference type="InterPro" id="IPR036907">
    <property type="entry name" value="5'-Nucleotdase_C_sf"/>
</dbReference>
<dbReference type="GO" id="GO:0009166">
    <property type="term" value="P:nucleotide catabolic process"/>
    <property type="evidence" value="ECO:0007669"/>
    <property type="project" value="InterPro"/>
</dbReference>
<feature type="domain" description="5'-Nucleotidase C-terminal" evidence="5">
    <location>
        <begin position="389"/>
        <end position="555"/>
    </location>
</feature>
<feature type="domain" description="Calcineurin-like phosphoesterase" evidence="4">
    <location>
        <begin position="47"/>
        <end position="278"/>
    </location>
</feature>
<dbReference type="Proteomes" id="UP000813824">
    <property type="component" value="Unassembled WGS sequence"/>
</dbReference>
<keyword evidence="3" id="KW-0547">Nucleotide-binding</keyword>
<organism evidence="6 7">
    <name type="scientific">Cristinia sonorae</name>
    <dbReference type="NCBI Taxonomy" id="1940300"/>
    <lineage>
        <taxon>Eukaryota</taxon>
        <taxon>Fungi</taxon>
        <taxon>Dikarya</taxon>
        <taxon>Basidiomycota</taxon>
        <taxon>Agaricomycotina</taxon>
        <taxon>Agaricomycetes</taxon>
        <taxon>Agaricomycetidae</taxon>
        <taxon>Agaricales</taxon>
        <taxon>Pleurotineae</taxon>
        <taxon>Stephanosporaceae</taxon>
        <taxon>Cristinia</taxon>
    </lineage>
</organism>
<name>A0A8K0UYT9_9AGAR</name>
<dbReference type="EMBL" id="JAEVFJ010000002">
    <property type="protein sequence ID" value="KAH8107089.1"/>
    <property type="molecule type" value="Genomic_DNA"/>
</dbReference>
<dbReference type="InterPro" id="IPR004843">
    <property type="entry name" value="Calcineurin-like_PHP"/>
</dbReference>
<dbReference type="PRINTS" id="PR01607">
    <property type="entry name" value="APYRASEFAMLY"/>
</dbReference>
<protein>
    <submittedName>
        <fullName evidence="6">Metallo-dependent phosphatase</fullName>
    </submittedName>
</protein>
<gene>
    <name evidence="6" type="ORF">BXZ70DRAFT_885670</name>
</gene>
<dbReference type="SUPFAM" id="SSF56300">
    <property type="entry name" value="Metallo-dependent phosphatases"/>
    <property type="match status" value="1"/>
</dbReference>
<dbReference type="Gene3D" id="3.90.780.10">
    <property type="entry name" value="5'-Nucleotidase, C-terminal domain"/>
    <property type="match status" value="1"/>
</dbReference>
<evidence type="ECO:0000313" key="6">
    <source>
        <dbReference type="EMBL" id="KAH8107089.1"/>
    </source>
</evidence>
<reference evidence="6" key="1">
    <citation type="journal article" date="2021" name="New Phytol.">
        <title>Evolutionary innovations through gain and loss of genes in the ectomycorrhizal Boletales.</title>
        <authorList>
            <person name="Wu G."/>
            <person name="Miyauchi S."/>
            <person name="Morin E."/>
            <person name="Kuo A."/>
            <person name="Drula E."/>
            <person name="Varga T."/>
            <person name="Kohler A."/>
            <person name="Feng B."/>
            <person name="Cao Y."/>
            <person name="Lipzen A."/>
            <person name="Daum C."/>
            <person name="Hundley H."/>
            <person name="Pangilinan J."/>
            <person name="Johnson J."/>
            <person name="Barry K."/>
            <person name="LaButti K."/>
            <person name="Ng V."/>
            <person name="Ahrendt S."/>
            <person name="Min B."/>
            <person name="Choi I.G."/>
            <person name="Park H."/>
            <person name="Plett J.M."/>
            <person name="Magnuson J."/>
            <person name="Spatafora J.W."/>
            <person name="Nagy L.G."/>
            <person name="Henrissat B."/>
            <person name="Grigoriev I.V."/>
            <person name="Yang Z.L."/>
            <person name="Xu J."/>
            <person name="Martin F.M."/>
        </authorList>
    </citation>
    <scope>NUCLEOTIDE SEQUENCE</scope>
    <source>
        <strain evidence="6">KKN 215</strain>
    </source>
</reference>
<dbReference type="AlphaFoldDB" id="A0A8K0UYT9"/>
<evidence type="ECO:0000259" key="4">
    <source>
        <dbReference type="Pfam" id="PF00149"/>
    </source>
</evidence>
<dbReference type="GO" id="GO:0000166">
    <property type="term" value="F:nucleotide binding"/>
    <property type="evidence" value="ECO:0007669"/>
    <property type="project" value="UniProtKB-KW"/>
</dbReference>
<dbReference type="Gene3D" id="3.60.21.10">
    <property type="match status" value="1"/>
</dbReference>
<keyword evidence="2" id="KW-0732">Signal</keyword>
<keyword evidence="7" id="KW-1185">Reference proteome</keyword>
<comment type="similarity">
    <text evidence="1 3">Belongs to the 5'-nucleotidase family.</text>
</comment>
<sequence length="595" mass="65786">MALNHHIGLKMTTTDHKGLTWPQYNQSIALWRGENLTPEPTEPLKELKIAHFNDVYKVSDQSPADDKINVSKFATLLSNVRKAWKASGHGDGLTIFSGDIFSPSPHSTISRGRHMVHVANALKIDIGVIGNHEFDFGVHQLFELIKETKFPWLLSNIIDKDTGTVPVPLKEYHVLETSGVRVGFVGLVEKGWLETIVGLPASYEWQSMTEIGLKLSQILRDPSGPHKCDLVIALTHSRVPDDIRLARELFALSPKAQAGIDITSKHGVDLLLGGHDHFYWISKGVSSWEKYNLDEKRPEAEGDQGDTLVVKSGTDFQDLSEITLGLKATPAGSVRRMIIASIKGKRCITSGDLADDQDMVDTIQSQFANINASLPMPICFTEVDLPLVSRTEESVLGNWIADCLKPVYDDVLRSTQRNPVDGVLILTGDIRGGNYPKGPLTLENLLEIVPYGDSMIVLEISGKDLWTAVESSLSKYPKTEGRFPAISGFRVDWKSKNPVGSRVQGIWLQGEPKRGADGKTKLVDKEEVGRSSDRKYTIAVGYYMYQGGDGYDVLKNQTVLLGEENGDTKANLVRKFLLGETTESPFYDTRTKGCI</sequence>
<dbReference type="Pfam" id="PF02872">
    <property type="entry name" value="5_nucleotid_C"/>
    <property type="match status" value="1"/>
</dbReference>
<evidence type="ECO:0000259" key="5">
    <source>
        <dbReference type="Pfam" id="PF02872"/>
    </source>
</evidence>
<dbReference type="PANTHER" id="PTHR11575:SF48">
    <property type="entry name" value="5'-NUCLEOTIDASE"/>
    <property type="match status" value="1"/>
</dbReference>
<dbReference type="Pfam" id="PF00149">
    <property type="entry name" value="Metallophos"/>
    <property type="match status" value="1"/>
</dbReference>
<dbReference type="SUPFAM" id="SSF55816">
    <property type="entry name" value="5'-nucleotidase (syn. UDP-sugar hydrolase), C-terminal domain"/>
    <property type="match status" value="1"/>
</dbReference>
<proteinExistence type="inferred from homology"/>
<dbReference type="InterPro" id="IPR008334">
    <property type="entry name" value="5'-Nucleotdase_C"/>
</dbReference>
<dbReference type="PANTHER" id="PTHR11575">
    <property type="entry name" value="5'-NUCLEOTIDASE-RELATED"/>
    <property type="match status" value="1"/>
</dbReference>
<comment type="caution">
    <text evidence="6">The sequence shown here is derived from an EMBL/GenBank/DDBJ whole genome shotgun (WGS) entry which is preliminary data.</text>
</comment>
<evidence type="ECO:0000256" key="2">
    <source>
        <dbReference type="ARBA" id="ARBA00022729"/>
    </source>
</evidence>
<evidence type="ECO:0000313" key="7">
    <source>
        <dbReference type="Proteomes" id="UP000813824"/>
    </source>
</evidence>
<dbReference type="OrthoDB" id="10252235at2759"/>
<keyword evidence="3" id="KW-0378">Hydrolase</keyword>